<name>A0A3M3GCI6_PSESG</name>
<dbReference type="Proteomes" id="UP000276829">
    <property type="component" value="Unassembled WGS sequence"/>
</dbReference>
<dbReference type="AlphaFoldDB" id="A0A3M3GCI6"/>
<evidence type="ECO:0000313" key="2">
    <source>
        <dbReference type="Proteomes" id="UP000276829"/>
    </source>
</evidence>
<gene>
    <name evidence="1" type="ORF">ALQ73_102417</name>
</gene>
<protein>
    <submittedName>
        <fullName evidence="1">Uncharacterized protein</fullName>
    </submittedName>
</protein>
<reference evidence="1 2" key="1">
    <citation type="submission" date="2018-08" db="EMBL/GenBank/DDBJ databases">
        <title>Recombination of ecologically and evolutionarily significant loci maintains genetic cohesion in the Pseudomonas syringae species complex.</title>
        <authorList>
            <person name="Dillon M."/>
            <person name="Thakur S."/>
            <person name="Almeida R.N.D."/>
            <person name="Weir B.S."/>
            <person name="Guttman D.S."/>
        </authorList>
    </citation>
    <scope>NUCLEOTIDE SEQUENCE [LARGE SCALE GENOMIC DNA]</scope>
    <source>
        <strain evidence="1 2">ICMP 4324</strain>
    </source>
</reference>
<evidence type="ECO:0000313" key="1">
    <source>
        <dbReference type="EMBL" id="RMM71438.1"/>
    </source>
</evidence>
<accession>A0A3M3GCI6</accession>
<organism evidence="1 2">
    <name type="scientific">Pseudomonas savastanoi pv. glycinea</name>
    <name type="common">Pseudomonas syringae pv. glycinea</name>
    <dbReference type="NCBI Taxonomy" id="318"/>
    <lineage>
        <taxon>Bacteria</taxon>
        <taxon>Pseudomonadati</taxon>
        <taxon>Pseudomonadota</taxon>
        <taxon>Gammaproteobacteria</taxon>
        <taxon>Pseudomonadales</taxon>
        <taxon>Pseudomonadaceae</taxon>
        <taxon>Pseudomonas</taxon>
    </lineage>
</organism>
<comment type="caution">
    <text evidence="1">The sequence shown here is derived from an EMBL/GenBank/DDBJ whole genome shotgun (WGS) entry which is preliminary data.</text>
</comment>
<sequence>MRSAVSLNDLGFLDDHVFCRHVLMTGFAGSRNALDLVDDISAFDHFTEYSVTPALNGLGAVVQEGVVSHVDEELRRGRMRLHGAGHGDAVLLVRQTVVGFVLDAWALVFLFFHARLETAALNHEVTDYTVENRVFVVASVNVFDEVGYGQWRLFCVQLQNDVAVVGGQLYFGHVESRSIVMHEWAHYDPDAQFTDEVTFFSAFAAFMPSNVHSVVRDLTASAMISALI</sequence>
<dbReference type="EMBL" id="RBON01000093">
    <property type="protein sequence ID" value="RMM71438.1"/>
    <property type="molecule type" value="Genomic_DNA"/>
</dbReference>
<proteinExistence type="predicted"/>